<dbReference type="GeneID" id="54285900"/>
<name>A0A6A5XJX8_9PLEO</name>
<gene>
    <name evidence="1" type="ORF">BU24DRAFT_424429</name>
</gene>
<dbReference type="RefSeq" id="XP_033381771.1">
    <property type="nucleotide sequence ID" value="XM_033528503.1"/>
</dbReference>
<dbReference type="EMBL" id="ML978071">
    <property type="protein sequence ID" value="KAF2013432.1"/>
    <property type="molecule type" value="Genomic_DNA"/>
</dbReference>
<dbReference type="PANTHER" id="PTHR42085">
    <property type="entry name" value="F-BOX DOMAIN-CONTAINING PROTEIN"/>
    <property type="match status" value="1"/>
</dbReference>
<reference evidence="1" key="1">
    <citation type="journal article" date="2020" name="Stud. Mycol.">
        <title>101 Dothideomycetes genomes: a test case for predicting lifestyles and emergence of pathogens.</title>
        <authorList>
            <person name="Haridas S."/>
            <person name="Albert R."/>
            <person name="Binder M."/>
            <person name="Bloem J."/>
            <person name="Labutti K."/>
            <person name="Salamov A."/>
            <person name="Andreopoulos B."/>
            <person name="Baker S."/>
            <person name="Barry K."/>
            <person name="Bills G."/>
            <person name="Bluhm B."/>
            <person name="Cannon C."/>
            <person name="Castanera R."/>
            <person name="Culley D."/>
            <person name="Daum C."/>
            <person name="Ezra D."/>
            <person name="Gonzalez J."/>
            <person name="Henrissat B."/>
            <person name="Kuo A."/>
            <person name="Liang C."/>
            <person name="Lipzen A."/>
            <person name="Lutzoni F."/>
            <person name="Magnuson J."/>
            <person name="Mondo S."/>
            <person name="Nolan M."/>
            <person name="Ohm R."/>
            <person name="Pangilinan J."/>
            <person name="Park H.-J."/>
            <person name="Ramirez L."/>
            <person name="Alfaro M."/>
            <person name="Sun H."/>
            <person name="Tritt A."/>
            <person name="Yoshinaga Y."/>
            <person name="Zwiers L.-H."/>
            <person name="Turgeon B."/>
            <person name="Goodwin S."/>
            <person name="Spatafora J."/>
            <person name="Crous P."/>
            <person name="Grigoriev I."/>
        </authorList>
    </citation>
    <scope>NUCLEOTIDE SEQUENCE</scope>
    <source>
        <strain evidence="1">CBS 175.79</strain>
    </source>
</reference>
<evidence type="ECO:0000313" key="1">
    <source>
        <dbReference type="EMBL" id="KAF2013432.1"/>
    </source>
</evidence>
<accession>A0A6A5XJX8</accession>
<evidence type="ECO:0000313" key="2">
    <source>
        <dbReference type="Proteomes" id="UP000799778"/>
    </source>
</evidence>
<dbReference type="OrthoDB" id="2099276at2759"/>
<keyword evidence="2" id="KW-1185">Reference proteome</keyword>
<dbReference type="AlphaFoldDB" id="A0A6A5XJX8"/>
<organism evidence="1 2">
    <name type="scientific">Aaosphaeria arxii CBS 175.79</name>
    <dbReference type="NCBI Taxonomy" id="1450172"/>
    <lineage>
        <taxon>Eukaryota</taxon>
        <taxon>Fungi</taxon>
        <taxon>Dikarya</taxon>
        <taxon>Ascomycota</taxon>
        <taxon>Pezizomycotina</taxon>
        <taxon>Dothideomycetes</taxon>
        <taxon>Pleosporomycetidae</taxon>
        <taxon>Pleosporales</taxon>
        <taxon>Pleosporales incertae sedis</taxon>
        <taxon>Aaosphaeria</taxon>
    </lineage>
</organism>
<dbReference type="PANTHER" id="PTHR42085:SF6">
    <property type="entry name" value="F-BOX DOMAIN-CONTAINING PROTEIN"/>
    <property type="match status" value="1"/>
</dbReference>
<dbReference type="InterPro" id="IPR038883">
    <property type="entry name" value="AN11006-like"/>
</dbReference>
<dbReference type="Proteomes" id="UP000799778">
    <property type="component" value="Unassembled WGS sequence"/>
</dbReference>
<protein>
    <recommendedName>
        <fullName evidence="3">F-box domain-containing protein</fullName>
    </recommendedName>
</protein>
<evidence type="ECO:0008006" key="3">
    <source>
        <dbReference type="Google" id="ProtNLM"/>
    </source>
</evidence>
<proteinExistence type="predicted"/>
<sequence>MKPVQTSLLDYFSILRPKLPTEGTQRLCFYDFPATVRSRILQYTGLIRDCPIVLNSSNNISSEHHGRDSLLHLWRDFTSHEEDWCYYDMKKYSQELVDRPDGYECVCDRNAPIPFALFLVSHSVSREALSMLYSRNKFILTASGPGGGLSCFQKLGTDGLSMITSLTIALTSCSCTPGHICNLPERDCACHFTCKRGYDDPLLKCSRRAIRLLDDLQTTLSKLAEHGNPSQLRLSVICDCADIPTAEFMVQPISPAFKEKPLRECAIRLGQTPSEDLRKIAERASREATGRPTRFRFTDLPEELQFRILEFTELVAPCDIVWCPRSGLYGQVACCLSCTDALEACCCSQLHAGYSTTCTNGNCWQFPHSIFLLNKKIYDDASRIFYRENHFVLVSGRQRDALPGPRSSPLTFSQALRPLRPSHRSPYSRSIHSQDPPVSLFHFLFALPQHALKQLRSIHWILDDAEPLLIEGNHFPRQEFGNAISLMAHVLDLPNLSLTIDMSRPLCQDDSRDVEPDSTLRAYRYISTALKPLRTAGLKSLFIHITYPFDWIDCANFANESRFEIERELERAAMGEEYDGDSLGTDVRVIRSRPHELLWERHAWWAWHCCRTRVDLGDCREINDNRPVLSVVPDDGWYVWPRITQPPIWAAMAGDG</sequence>